<keyword evidence="2" id="KW-1185">Reference proteome</keyword>
<name>A0A0P7BW16_9BACT</name>
<dbReference type="STRING" id="1605367.AFM12_09840"/>
<dbReference type="AlphaFoldDB" id="A0A0P7BW16"/>
<organism evidence="1 2">
    <name type="scientific">Jiulongibacter sediminis</name>
    <dbReference type="NCBI Taxonomy" id="1605367"/>
    <lineage>
        <taxon>Bacteria</taxon>
        <taxon>Pseudomonadati</taxon>
        <taxon>Bacteroidota</taxon>
        <taxon>Cytophagia</taxon>
        <taxon>Cytophagales</taxon>
        <taxon>Leadbetterellaceae</taxon>
        <taxon>Jiulongibacter</taxon>
    </lineage>
</organism>
<dbReference type="Proteomes" id="UP000050454">
    <property type="component" value="Unassembled WGS sequence"/>
</dbReference>
<proteinExistence type="predicted"/>
<gene>
    <name evidence="1" type="ORF">AFM12_09840</name>
</gene>
<reference evidence="1 2" key="1">
    <citation type="submission" date="2015-07" db="EMBL/GenBank/DDBJ databases">
        <title>The draft genome sequence of Leadbetterella sp. JN14-9.</title>
        <authorList>
            <person name="Liu Y."/>
            <person name="Du J."/>
            <person name="Shao Z."/>
        </authorList>
    </citation>
    <scope>NUCLEOTIDE SEQUENCE [LARGE SCALE GENOMIC DNA]</scope>
    <source>
        <strain evidence="1 2">JN14-9</strain>
    </source>
</reference>
<evidence type="ECO:0000313" key="2">
    <source>
        <dbReference type="Proteomes" id="UP000050454"/>
    </source>
</evidence>
<sequence length="76" mass="8876">MIVEVTSIDDLQEEQGRNPFYSEPWDNHCGVLKKCCKKFKKKGKHCKSCPKLKVFKTSHLPFKLPIEDFQVVRVIP</sequence>
<dbReference type="EMBL" id="LGTQ01000006">
    <property type="protein sequence ID" value="KPM48856.1"/>
    <property type="molecule type" value="Genomic_DNA"/>
</dbReference>
<protein>
    <submittedName>
        <fullName evidence="1">Uncharacterized protein</fullName>
    </submittedName>
</protein>
<comment type="caution">
    <text evidence="1">The sequence shown here is derived from an EMBL/GenBank/DDBJ whole genome shotgun (WGS) entry which is preliminary data.</text>
</comment>
<evidence type="ECO:0000313" key="1">
    <source>
        <dbReference type="EMBL" id="KPM48856.1"/>
    </source>
</evidence>
<accession>A0A0P7BW16</accession>